<evidence type="ECO:0000256" key="4">
    <source>
        <dbReference type="ARBA" id="ARBA00022989"/>
    </source>
</evidence>
<comment type="subcellular location">
    <subcellularLocation>
        <location evidence="1">Membrane</location>
    </subcellularLocation>
</comment>
<protein>
    <submittedName>
        <fullName evidence="7">IFM2 protein</fullName>
    </submittedName>
</protein>
<evidence type="ECO:0000256" key="6">
    <source>
        <dbReference type="SAM" id="Phobius"/>
    </source>
</evidence>
<evidence type="ECO:0000256" key="5">
    <source>
        <dbReference type="ARBA" id="ARBA00023136"/>
    </source>
</evidence>
<keyword evidence="3 6" id="KW-0812">Transmembrane</keyword>
<evidence type="ECO:0000256" key="1">
    <source>
        <dbReference type="ARBA" id="ARBA00004370"/>
    </source>
</evidence>
<dbReference type="PANTHER" id="PTHR13999">
    <property type="entry name" value="INTERFERON INDUCIBLE TRANSMEMBRANE PROTEIN"/>
    <property type="match status" value="1"/>
</dbReference>
<feature type="transmembrane region" description="Helical" evidence="6">
    <location>
        <begin position="93"/>
        <end position="111"/>
    </location>
</feature>
<keyword evidence="5 6" id="KW-0472">Membrane</keyword>
<keyword evidence="8" id="KW-1185">Reference proteome</keyword>
<dbReference type="AlphaFoldDB" id="A0A7K4WK43"/>
<gene>
    <name evidence="7" type="primary">Ifitm2</name>
    <name evidence="7" type="ORF">TACRUB_R13886</name>
</gene>
<feature type="non-terminal residue" evidence="7">
    <location>
        <position position="1"/>
    </location>
</feature>
<evidence type="ECO:0000256" key="2">
    <source>
        <dbReference type="ARBA" id="ARBA00006843"/>
    </source>
</evidence>
<dbReference type="InterPro" id="IPR007593">
    <property type="entry name" value="CD225/Dispanin_fam"/>
</dbReference>
<organism evidence="7 8">
    <name type="scientific">Tachuris rubrigastra</name>
    <dbReference type="NCBI Taxonomy" id="495162"/>
    <lineage>
        <taxon>Eukaryota</taxon>
        <taxon>Metazoa</taxon>
        <taxon>Chordata</taxon>
        <taxon>Craniata</taxon>
        <taxon>Vertebrata</taxon>
        <taxon>Euteleostomi</taxon>
        <taxon>Archelosauria</taxon>
        <taxon>Archosauria</taxon>
        <taxon>Dinosauria</taxon>
        <taxon>Saurischia</taxon>
        <taxon>Theropoda</taxon>
        <taxon>Coelurosauria</taxon>
        <taxon>Aves</taxon>
        <taxon>Neognathae</taxon>
        <taxon>Neoaves</taxon>
        <taxon>Telluraves</taxon>
        <taxon>Australaves</taxon>
        <taxon>Passeriformes</taxon>
        <taxon>Tyrannidae</taxon>
        <taxon>Tachuris</taxon>
    </lineage>
</organism>
<accession>A0A7K4WK43</accession>
<dbReference type="InterPro" id="IPR051517">
    <property type="entry name" value="IFITM_antiviral_protein"/>
</dbReference>
<sequence>PPPVFTRLGMEQALQPCEMLPAGMSADEMPPSTTVQVQVEEKLPPPRDHLVWSLGTALYGNMFCLGLLAFFFSVKSRDCKVLGDRNGALSYGSTAKCLNITALVIHILIALL</sequence>
<feature type="non-terminal residue" evidence="7">
    <location>
        <position position="112"/>
    </location>
</feature>
<evidence type="ECO:0000313" key="7">
    <source>
        <dbReference type="EMBL" id="NWR35007.1"/>
    </source>
</evidence>
<comment type="caution">
    <text evidence="7">The sequence shown here is derived from an EMBL/GenBank/DDBJ whole genome shotgun (WGS) entry which is preliminary data.</text>
</comment>
<dbReference type="EMBL" id="VZRD01000225">
    <property type="protein sequence ID" value="NWR35007.1"/>
    <property type="molecule type" value="Genomic_DNA"/>
</dbReference>
<dbReference type="GO" id="GO:0005886">
    <property type="term" value="C:plasma membrane"/>
    <property type="evidence" value="ECO:0007669"/>
    <property type="project" value="TreeGrafter"/>
</dbReference>
<name>A0A7K4WK43_9TYRA</name>
<comment type="similarity">
    <text evidence="2">Belongs to the CD225/Dispanin family.</text>
</comment>
<keyword evidence="4 6" id="KW-1133">Transmembrane helix</keyword>
<evidence type="ECO:0000313" key="8">
    <source>
        <dbReference type="Proteomes" id="UP000540952"/>
    </source>
</evidence>
<feature type="transmembrane region" description="Helical" evidence="6">
    <location>
        <begin position="50"/>
        <end position="72"/>
    </location>
</feature>
<evidence type="ECO:0000256" key="3">
    <source>
        <dbReference type="ARBA" id="ARBA00022692"/>
    </source>
</evidence>
<proteinExistence type="inferred from homology"/>
<reference evidence="7 8" key="1">
    <citation type="submission" date="2019-09" db="EMBL/GenBank/DDBJ databases">
        <title>Bird 10,000 Genomes (B10K) Project - Family phase.</title>
        <authorList>
            <person name="Zhang G."/>
        </authorList>
    </citation>
    <scope>NUCLEOTIDE SEQUENCE [LARGE SCALE GENOMIC DNA]</scope>
    <source>
        <strain evidence="7">B10K-CU-031-13</strain>
        <tissue evidence="7">Muscle</tissue>
    </source>
</reference>
<dbReference type="Pfam" id="PF04505">
    <property type="entry name" value="CD225"/>
    <property type="match status" value="1"/>
</dbReference>
<dbReference type="Proteomes" id="UP000540952">
    <property type="component" value="Unassembled WGS sequence"/>
</dbReference>